<dbReference type="InterPro" id="IPR036291">
    <property type="entry name" value="NAD(P)-bd_dom_sf"/>
</dbReference>
<comment type="caution">
    <text evidence="3">The sequence shown here is derived from an EMBL/GenBank/DDBJ whole genome shotgun (WGS) entry which is preliminary data.</text>
</comment>
<dbReference type="InterPro" id="IPR000683">
    <property type="entry name" value="Gfo/Idh/MocA-like_OxRdtase_N"/>
</dbReference>
<evidence type="ECO:0000313" key="4">
    <source>
        <dbReference type="Proteomes" id="UP000187455"/>
    </source>
</evidence>
<proteinExistence type="predicted"/>
<evidence type="ECO:0000259" key="1">
    <source>
        <dbReference type="Pfam" id="PF01408"/>
    </source>
</evidence>
<dbReference type="AlphaFoldDB" id="A0A1R0GYB2"/>
<dbReference type="PANTHER" id="PTHR43377:SF2">
    <property type="entry name" value="BINDING ROSSMANN FOLD OXIDOREDUCTASE, PUTATIVE (AFU_ORTHOLOGUE AFUA_4G00560)-RELATED"/>
    <property type="match status" value="1"/>
</dbReference>
<feature type="domain" description="Gfo/Idh/MocA-like oxidoreductase N-terminal" evidence="1">
    <location>
        <begin position="14"/>
        <end position="133"/>
    </location>
</feature>
<dbReference type="Pfam" id="PF02894">
    <property type="entry name" value="GFO_IDH_MocA_C"/>
    <property type="match status" value="1"/>
</dbReference>
<reference evidence="3 4" key="1">
    <citation type="journal article" date="2016" name="Mol. Biol. Evol.">
        <title>Genome-Wide Survey of Gut Fungi (Harpellales) Reveals the First Horizontally Transferred Ubiquitin Gene from a Mosquito Host.</title>
        <authorList>
            <person name="Wang Y."/>
            <person name="White M.M."/>
            <person name="Kvist S."/>
            <person name="Moncalvo J.M."/>
        </authorList>
    </citation>
    <scope>NUCLEOTIDE SEQUENCE [LARGE SCALE GENOMIC DNA]</scope>
    <source>
        <strain evidence="3 4">ALG-7-W6</strain>
    </source>
</reference>
<name>A0A1R0GYB2_9FUNG</name>
<organism evidence="3 4">
    <name type="scientific">Smittium mucronatum</name>
    <dbReference type="NCBI Taxonomy" id="133383"/>
    <lineage>
        <taxon>Eukaryota</taxon>
        <taxon>Fungi</taxon>
        <taxon>Fungi incertae sedis</taxon>
        <taxon>Zoopagomycota</taxon>
        <taxon>Kickxellomycotina</taxon>
        <taxon>Harpellomycetes</taxon>
        <taxon>Harpellales</taxon>
        <taxon>Legeriomycetaceae</taxon>
        <taxon>Smittium</taxon>
    </lineage>
</organism>
<evidence type="ECO:0000313" key="3">
    <source>
        <dbReference type="EMBL" id="OLY81835.1"/>
    </source>
</evidence>
<protein>
    <submittedName>
        <fullName evidence="3">Putative oxidoreductase YteT</fullName>
    </submittedName>
</protein>
<evidence type="ECO:0000259" key="2">
    <source>
        <dbReference type="Pfam" id="PF02894"/>
    </source>
</evidence>
<dbReference type="Proteomes" id="UP000187455">
    <property type="component" value="Unassembled WGS sequence"/>
</dbReference>
<dbReference type="InterPro" id="IPR051450">
    <property type="entry name" value="Gfo/Idh/MocA_Oxidoreductases"/>
</dbReference>
<sequence length="437" mass="48813">MVKHVSDSKTYAEVIVVGAGDRGNVYSQYAITAPQKMKIVGVAEPSAERRKMFASQYGLSSENCFESYLDLAKRPKFADAIIVSTLDGLHAAVVKELAPLKYNILLEKPMAVTLQDCIDIHAAVLQNDIILAVCHVLRYTPHYTELKKIIDSGKLGEIYNVQHLEQIGETHFAHSFVRGNWAIEEQTSFSLMTKCIHDVDLISWFIGNAQCTKISSFGSLSHFKKSKKPSAAKDAKRCIDCSYERECPYSAKKIYLEPTVQGQTGWPISVLSNVVDIENITDAITNGPYGRCVYECKNDVLDNQVVNFEFQDGKTASMTMIAFTKDECIRKTRIYGSKGELVSDGDNEISYYEFNSKQTTTVHPNDLDEYKLYNEISGHVGGDYGIISCFIDSIINNDPSINKSDSLEALKSHVYVFAAEKSRLSNSVIDPNCLFQF</sequence>
<dbReference type="SUPFAM" id="SSF51735">
    <property type="entry name" value="NAD(P)-binding Rossmann-fold domains"/>
    <property type="match status" value="1"/>
</dbReference>
<dbReference type="PANTHER" id="PTHR43377">
    <property type="entry name" value="BILIVERDIN REDUCTASE A"/>
    <property type="match status" value="1"/>
</dbReference>
<keyword evidence="4" id="KW-1185">Reference proteome</keyword>
<dbReference type="EMBL" id="LSSL01002125">
    <property type="protein sequence ID" value="OLY81835.1"/>
    <property type="molecule type" value="Genomic_DNA"/>
</dbReference>
<dbReference type="InterPro" id="IPR004104">
    <property type="entry name" value="Gfo/Idh/MocA-like_OxRdtase_C"/>
</dbReference>
<dbReference type="GO" id="GO:0000166">
    <property type="term" value="F:nucleotide binding"/>
    <property type="evidence" value="ECO:0007669"/>
    <property type="project" value="InterPro"/>
</dbReference>
<dbReference type="Gene3D" id="3.40.50.720">
    <property type="entry name" value="NAD(P)-binding Rossmann-like Domain"/>
    <property type="match status" value="1"/>
</dbReference>
<dbReference type="SUPFAM" id="SSF55347">
    <property type="entry name" value="Glyceraldehyde-3-phosphate dehydrogenase-like, C-terminal domain"/>
    <property type="match status" value="1"/>
</dbReference>
<accession>A0A1R0GYB2</accession>
<dbReference type="STRING" id="133383.A0A1R0GYB2"/>
<gene>
    <name evidence="3" type="ORF">AYI68_g4056</name>
</gene>
<feature type="domain" description="Gfo/Idh/MocA-like oxidoreductase C-terminal" evidence="2">
    <location>
        <begin position="147"/>
        <end position="410"/>
    </location>
</feature>
<dbReference type="OrthoDB" id="2129491at2759"/>
<dbReference type="Gene3D" id="3.30.360.10">
    <property type="entry name" value="Dihydrodipicolinate Reductase, domain 2"/>
    <property type="match status" value="1"/>
</dbReference>
<dbReference type="Pfam" id="PF01408">
    <property type="entry name" value="GFO_IDH_MocA"/>
    <property type="match status" value="1"/>
</dbReference>